<evidence type="ECO:0000313" key="4">
    <source>
        <dbReference type="Proteomes" id="UP000319557"/>
    </source>
</evidence>
<keyword evidence="4" id="KW-1185">Reference proteome</keyword>
<evidence type="ECO:0000259" key="2">
    <source>
        <dbReference type="Pfam" id="PF13360"/>
    </source>
</evidence>
<dbReference type="EMBL" id="CP036261">
    <property type="protein sequence ID" value="QDS89547.1"/>
    <property type="molecule type" value="Genomic_DNA"/>
</dbReference>
<evidence type="ECO:0000256" key="1">
    <source>
        <dbReference type="SAM" id="SignalP"/>
    </source>
</evidence>
<keyword evidence="1" id="KW-0732">Signal</keyword>
<feature type="chain" id="PRO_5022040557" evidence="1">
    <location>
        <begin position="20"/>
        <end position="413"/>
    </location>
</feature>
<accession>A0A517M3U2</accession>
<evidence type="ECO:0000313" key="3">
    <source>
        <dbReference type="EMBL" id="QDS89547.1"/>
    </source>
</evidence>
<proteinExistence type="predicted"/>
<gene>
    <name evidence="3" type="ORF">EC9_37470</name>
</gene>
<feature type="domain" description="Pyrrolo-quinoline quinone repeat" evidence="2">
    <location>
        <begin position="121"/>
        <end position="271"/>
    </location>
</feature>
<dbReference type="Proteomes" id="UP000319557">
    <property type="component" value="Chromosome"/>
</dbReference>
<dbReference type="KEGG" id="ruv:EC9_37470"/>
<dbReference type="Pfam" id="PF13360">
    <property type="entry name" value="PQQ_2"/>
    <property type="match status" value="2"/>
</dbReference>
<dbReference type="InterPro" id="IPR011047">
    <property type="entry name" value="Quinoprotein_ADH-like_sf"/>
</dbReference>
<dbReference type="SUPFAM" id="SSF50998">
    <property type="entry name" value="Quinoprotein alcohol dehydrogenase-like"/>
    <property type="match status" value="1"/>
</dbReference>
<feature type="signal peptide" evidence="1">
    <location>
        <begin position="1"/>
        <end position="19"/>
    </location>
</feature>
<dbReference type="AlphaFoldDB" id="A0A517M3U2"/>
<protein>
    <submittedName>
        <fullName evidence="3">Outer membrane biogenesis protein BamB</fullName>
    </submittedName>
</protein>
<dbReference type="InterPro" id="IPR015943">
    <property type="entry name" value="WD40/YVTN_repeat-like_dom_sf"/>
</dbReference>
<dbReference type="InterPro" id="IPR002372">
    <property type="entry name" value="PQQ_rpt_dom"/>
</dbReference>
<dbReference type="PANTHER" id="PTHR34512">
    <property type="entry name" value="CELL SURFACE PROTEIN"/>
    <property type="match status" value="1"/>
</dbReference>
<dbReference type="PANTHER" id="PTHR34512:SF30">
    <property type="entry name" value="OUTER MEMBRANE PROTEIN ASSEMBLY FACTOR BAMB"/>
    <property type="match status" value="1"/>
</dbReference>
<sequence precursor="true">MRCCLLLLLVALQASAVLAADWLAWRGPTADNHARQGESVPTSWSETENVLWKTPVPGRGHASPIIVGDGIYLATADKTKDVQAVVAFNRQTGAKEGLIVVHQGGLDAKIHSKNTHASPTIASDGKQLYSVFVNNKAVWTSAISLGGKVLWQQRVGEFDPKKYKFGYAASPVVYRDILIVANEYDGPDSGLYAFDTATGKPRWQAERLEQTSFSSPIVAKVSGRDQLLISGLRQLASFDPATGRSLWQADGTTDATCGTVVWDSDLVFASGGFPDSGTFAVRGDGSGEVVWQNRVKCYEQSMLVVDGYLYAVADSGVAYCWRAADGEEMWKQRLKGPVSASPLAVGDTIMASNERGTTYVFKANPQRFEELAENQWGNSSFASPVVVDDRIYLRHAKGDGADRQEFLVCIGEQ</sequence>
<organism evidence="3 4">
    <name type="scientific">Rosistilla ulvae</name>
    <dbReference type="NCBI Taxonomy" id="1930277"/>
    <lineage>
        <taxon>Bacteria</taxon>
        <taxon>Pseudomonadati</taxon>
        <taxon>Planctomycetota</taxon>
        <taxon>Planctomycetia</taxon>
        <taxon>Pirellulales</taxon>
        <taxon>Pirellulaceae</taxon>
        <taxon>Rosistilla</taxon>
    </lineage>
</organism>
<dbReference type="Gene3D" id="2.130.10.10">
    <property type="entry name" value="YVTN repeat-like/Quinoprotein amine dehydrogenase"/>
    <property type="match status" value="2"/>
</dbReference>
<name>A0A517M3U2_9BACT</name>
<reference evidence="3 4" key="1">
    <citation type="submission" date="2019-02" db="EMBL/GenBank/DDBJ databases">
        <title>Deep-cultivation of Planctomycetes and their phenomic and genomic characterization uncovers novel biology.</title>
        <authorList>
            <person name="Wiegand S."/>
            <person name="Jogler M."/>
            <person name="Boedeker C."/>
            <person name="Pinto D."/>
            <person name="Vollmers J."/>
            <person name="Rivas-Marin E."/>
            <person name="Kohn T."/>
            <person name="Peeters S.H."/>
            <person name="Heuer A."/>
            <person name="Rast P."/>
            <person name="Oberbeckmann S."/>
            <person name="Bunk B."/>
            <person name="Jeske O."/>
            <person name="Meyerdierks A."/>
            <person name="Storesund J.E."/>
            <person name="Kallscheuer N."/>
            <person name="Luecker S."/>
            <person name="Lage O.M."/>
            <person name="Pohl T."/>
            <person name="Merkel B.J."/>
            <person name="Hornburger P."/>
            <person name="Mueller R.-W."/>
            <person name="Bruemmer F."/>
            <person name="Labrenz M."/>
            <person name="Spormann A.M."/>
            <person name="Op den Camp H."/>
            <person name="Overmann J."/>
            <person name="Amann R."/>
            <person name="Jetten M.S.M."/>
            <person name="Mascher T."/>
            <person name="Medema M.H."/>
            <person name="Devos D.P."/>
            <person name="Kaster A.-K."/>
            <person name="Ovreas L."/>
            <person name="Rohde M."/>
            <person name="Galperin M.Y."/>
            <person name="Jogler C."/>
        </authorList>
    </citation>
    <scope>NUCLEOTIDE SEQUENCE [LARGE SCALE GENOMIC DNA]</scope>
    <source>
        <strain evidence="3 4">EC9</strain>
    </source>
</reference>
<feature type="domain" description="Pyrrolo-quinoline quinone repeat" evidence="2">
    <location>
        <begin position="285"/>
        <end position="399"/>
    </location>
</feature>
<dbReference type="RefSeq" id="WP_246105756.1">
    <property type="nucleotide sequence ID" value="NZ_CP036261.1"/>
</dbReference>